<protein>
    <submittedName>
        <fullName evidence="1">Uncharacterized protein</fullName>
    </submittedName>
</protein>
<dbReference type="OrthoDB" id="10276940at2759"/>
<evidence type="ECO:0000313" key="1">
    <source>
        <dbReference type="EMBL" id="RIA93403.1"/>
    </source>
</evidence>
<dbReference type="AlphaFoldDB" id="A0A397T5F7"/>
<reference evidence="1 2" key="1">
    <citation type="submission" date="2018-06" db="EMBL/GenBank/DDBJ databases">
        <title>Comparative genomics reveals the genomic features of Rhizophagus irregularis, R. cerebriforme, R. diaphanum and Gigaspora rosea, and their symbiotic lifestyle signature.</title>
        <authorList>
            <person name="Morin E."/>
            <person name="San Clemente H."/>
            <person name="Chen E.C.H."/>
            <person name="De La Providencia I."/>
            <person name="Hainaut M."/>
            <person name="Kuo A."/>
            <person name="Kohler A."/>
            <person name="Murat C."/>
            <person name="Tang N."/>
            <person name="Roy S."/>
            <person name="Loubradou J."/>
            <person name="Henrissat B."/>
            <person name="Grigoriev I.V."/>
            <person name="Corradi N."/>
            <person name="Roux C."/>
            <person name="Martin F.M."/>
        </authorList>
    </citation>
    <scope>NUCLEOTIDE SEQUENCE [LARGE SCALE GENOMIC DNA]</scope>
    <source>
        <strain evidence="1 2">DAOM 227022</strain>
    </source>
</reference>
<gene>
    <name evidence="1" type="ORF">C1645_819375</name>
</gene>
<sequence>MGNKYRVMANIELTCRLHTRPGRHDIQVNTGDDVNVFIEKVKREATFTNLALAEGDNLTKFTEGELNRFWGGDLGLPSEEHTFETEEGWRVAEYR</sequence>
<organism evidence="1 2">
    <name type="scientific">Glomus cerebriforme</name>
    <dbReference type="NCBI Taxonomy" id="658196"/>
    <lineage>
        <taxon>Eukaryota</taxon>
        <taxon>Fungi</taxon>
        <taxon>Fungi incertae sedis</taxon>
        <taxon>Mucoromycota</taxon>
        <taxon>Glomeromycotina</taxon>
        <taxon>Glomeromycetes</taxon>
        <taxon>Glomerales</taxon>
        <taxon>Glomeraceae</taxon>
        <taxon>Glomus</taxon>
    </lineage>
</organism>
<evidence type="ECO:0000313" key="2">
    <source>
        <dbReference type="Proteomes" id="UP000265703"/>
    </source>
</evidence>
<accession>A0A397T5F7</accession>
<keyword evidence="2" id="KW-1185">Reference proteome</keyword>
<name>A0A397T5F7_9GLOM</name>
<proteinExistence type="predicted"/>
<dbReference type="EMBL" id="QKYT01000104">
    <property type="protein sequence ID" value="RIA93403.1"/>
    <property type="molecule type" value="Genomic_DNA"/>
</dbReference>
<comment type="caution">
    <text evidence="1">The sequence shown here is derived from an EMBL/GenBank/DDBJ whole genome shotgun (WGS) entry which is preliminary data.</text>
</comment>
<dbReference type="Proteomes" id="UP000265703">
    <property type="component" value="Unassembled WGS sequence"/>
</dbReference>